<reference evidence="1" key="1">
    <citation type="submission" date="2023-05" db="EMBL/GenBank/DDBJ databases">
        <authorList>
            <person name="Zhang X."/>
        </authorList>
    </citation>
    <scope>NUCLEOTIDE SEQUENCE</scope>
    <source>
        <strain evidence="1">YF14B1</strain>
    </source>
</reference>
<dbReference type="Proteomes" id="UP001241110">
    <property type="component" value="Unassembled WGS sequence"/>
</dbReference>
<dbReference type="AlphaFoldDB" id="A0AAE3QPL0"/>
<comment type="caution">
    <text evidence="1">The sequence shown here is derived from an EMBL/GenBank/DDBJ whole genome shotgun (WGS) entry which is preliminary data.</text>
</comment>
<organism evidence="1 2">
    <name type="scientific">Xanthocytophaga flava</name>
    <dbReference type="NCBI Taxonomy" id="3048013"/>
    <lineage>
        <taxon>Bacteria</taxon>
        <taxon>Pseudomonadati</taxon>
        <taxon>Bacteroidota</taxon>
        <taxon>Cytophagia</taxon>
        <taxon>Cytophagales</taxon>
        <taxon>Rhodocytophagaceae</taxon>
        <taxon>Xanthocytophaga</taxon>
    </lineage>
</organism>
<accession>A0AAE3QPL0</accession>
<proteinExistence type="predicted"/>
<dbReference type="RefSeq" id="WP_313977977.1">
    <property type="nucleotide sequence ID" value="NZ_JASJOS010000004.1"/>
</dbReference>
<name>A0AAE3QPL0_9BACT</name>
<sequence length="256" mass="28969">MIKKQRNKVRYILIRTAILGFMLYVMQQVRISFLMACLISLFSVKGLLAQQTQASANYPPQKLIGKKPIDDSLAEEFFYVEYKEMNAKVLAKNILSTAASIGFQEEEEFQIPGKELPLDNFLFYVVVAMTGNEANLQLSAEFDDWIMDDDVTIKITPMVASYKNFVRKGTVTIKRNSKITNRDTYIYNSLVQIQIRIQYSVRGSIGNGAARSQTVEYFYGQNVKVNQKTGMASVSGEPTQLHAAITTTTIQNIKKK</sequence>
<protein>
    <submittedName>
        <fullName evidence="1">Uncharacterized protein</fullName>
    </submittedName>
</protein>
<dbReference type="EMBL" id="JASJOS010000004">
    <property type="protein sequence ID" value="MDJ1480895.1"/>
    <property type="molecule type" value="Genomic_DNA"/>
</dbReference>
<evidence type="ECO:0000313" key="1">
    <source>
        <dbReference type="EMBL" id="MDJ1480895.1"/>
    </source>
</evidence>
<gene>
    <name evidence="1" type="ORF">QNI16_10415</name>
</gene>
<evidence type="ECO:0000313" key="2">
    <source>
        <dbReference type="Proteomes" id="UP001241110"/>
    </source>
</evidence>